<name>A0A445DGV7_ARAHY</name>
<feature type="domain" description="Retrotransposon gag" evidence="1">
    <location>
        <begin position="78"/>
        <end position="176"/>
    </location>
</feature>
<protein>
    <recommendedName>
        <fullName evidence="1">Retrotransposon gag domain-containing protein</fullName>
    </recommendedName>
</protein>
<proteinExistence type="predicted"/>
<dbReference type="PANTHER" id="PTHR35046">
    <property type="entry name" value="ZINC KNUCKLE (CCHC-TYPE) FAMILY PROTEIN"/>
    <property type="match status" value="1"/>
</dbReference>
<organism evidence="2 3">
    <name type="scientific">Arachis hypogaea</name>
    <name type="common">Peanut</name>
    <dbReference type="NCBI Taxonomy" id="3818"/>
    <lineage>
        <taxon>Eukaryota</taxon>
        <taxon>Viridiplantae</taxon>
        <taxon>Streptophyta</taxon>
        <taxon>Embryophyta</taxon>
        <taxon>Tracheophyta</taxon>
        <taxon>Spermatophyta</taxon>
        <taxon>Magnoliopsida</taxon>
        <taxon>eudicotyledons</taxon>
        <taxon>Gunneridae</taxon>
        <taxon>Pentapetalae</taxon>
        <taxon>rosids</taxon>
        <taxon>fabids</taxon>
        <taxon>Fabales</taxon>
        <taxon>Fabaceae</taxon>
        <taxon>Papilionoideae</taxon>
        <taxon>50 kb inversion clade</taxon>
        <taxon>dalbergioids sensu lato</taxon>
        <taxon>Dalbergieae</taxon>
        <taxon>Pterocarpus clade</taxon>
        <taxon>Arachis</taxon>
    </lineage>
</organism>
<comment type="caution">
    <text evidence="2">The sequence shown here is derived from an EMBL/GenBank/DDBJ whole genome shotgun (WGS) entry which is preliminary data.</text>
</comment>
<gene>
    <name evidence="2" type="ORF">Ahy_A04g019982</name>
</gene>
<evidence type="ECO:0000313" key="3">
    <source>
        <dbReference type="Proteomes" id="UP000289738"/>
    </source>
</evidence>
<dbReference type="Proteomes" id="UP000289738">
    <property type="component" value="Chromosome A04"/>
</dbReference>
<sequence>MPCQSWTSRRPRVRLKNSGAERTTIHKAHWANFYCVRSEFQIPAFKRRNDPEAYFRWERKVESIFANCILLEEKKVQLVQANFSNAARIWWTELGRSRRRYEKRPISSWEKMKKIMRRQFVPSSYHNTFFGKFFTLQQGSQSVMEYHKEFLYLMDMANIKRSPEVLKDRFLFGLREELADEVQRYRYTTMDNLVKLAIDWEQVQQMIARHNKRNSSTPIFHSSSKLEMEEFVEYAVEGVVDSLVNYGGINMDEKEERQIAHFG</sequence>
<dbReference type="PANTHER" id="PTHR35046:SF9">
    <property type="entry name" value="RNA-DIRECTED DNA POLYMERASE"/>
    <property type="match status" value="1"/>
</dbReference>
<keyword evidence="3" id="KW-1185">Reference proteome</keyword>
<reference evidence="2 3" key="1">
    <citation type="submission" date="2019-01" db="EMBL/GenBank/DDBJ databases">
        <title>Sequencing of cultivated peanut Arachis hypogaea provides insights into genome evolution and oil improvement.</title>
        <authorList>
            <person name="Chen X."/>
        </authorList>
    </citation>
    <scope>NUCLEOTIDE SEQUENCE [LARGE SCALE GENOMIC DNA]</scope>
    <source>
        <strain evidence="3">cv. Fuhuasheng</strain>
        <tissue evidence="2">Leaves</tissue>
    </source>
</reference>
<dbReference type="EMBL" id="SDMP01000004">
    <property type="protein sequence ID" value="RYR62421.1"/>
    <property type="molecule type" value="Genomic_DNA"/>
</dbReference>
<evidence type="ECO:0000259" key="1">
    <source>
        <dbReference type="Pfam" id="PF03732"/>
    </source>
</evidence>
<dbReference type="AlphaFoldDB" id="A0A445DGV7"/>
<dbReference type="Pfam" id="PF03732">
    <property type="entry name" value="Retrotrans_gag"/>
    <property type="match status" value="1"/>
</dbReference>
<accession>A0A445DGV7</accession>
<dbReference type="InterPro" id="IPR005162">
    <property type="entry name" value="Retrotrans_gag_dom"/>
</dbReference>
<evidence type="ECO:0000313" key="2">
    <source>
        <dbReference type="EMBL" id="RYR62421.1"/>
    </source>
</evidence>